<keyword evidence="7" id="KW-0677">Repeat</keyword>
<evidence type="ECO:0000256" key="5">
    <source>
        <dbReference type="ARBA" id="ARBA00022448"/>
    </source>
</evidence>
<evidence type="ECO:0000313" key="16">
    <source>
        <dbReference type="Proteomes" id="UP000002605"/>
    </source>
</evidence>
<feature type="repeat" description="Solcar" evidence="11">
    <location>
        <begin position="271"/>
        <end position="361"/>
    </location>
</feature>
<evidence type="ECO:0000313" key="14">
    <source>
        <dbReference type="CGD" id="CAL0000159704"/>
    </source>
</evidence>
<keyword evidence="8 13" id="KW-1133">Transmembrane helix</keyword>
<evidence type="ECO:0000256" key="1">
    <source>
        <dbReference type="ARBA" id="ARBA00002238"/>
    </source>
</evidence>
<feature type="transmembrane region" description="Helical" evidence="13">
    <location>
        <begin position="274"/>
        <end position="294"/>
    </location>
</feature>
<evidence type="ECO:0000256" key="9">
    <source>
        <dbReference type="ARBA" id="ARBA00023128"/>
    </source>
</evidence>
<dbReference type="eggNOG" id="KOG0758">
    <property type="taxonomic scope" value="Eukaryota"/>
</dbReference>
<evidence type="ECO:0000256" key="7">
    <source>
        <dbReference type="ARBA" id="ARBA00022737"/>
    </source>
</evidence>
<comment type="similarity">
    <text evidence="3 12">Belongs to the mitochondrial carrier (TC 2.A.29) family.</text>
</comment>
<dbReference type="InterPro" id="IPR050567">
    <property type="entry name" value="Mitochondrial_Carrier"/>
</dbReference>
<keyword evidence="5 12" id="KW-0813">Transport</keyword>
<proteinExistence type="inferred from homology"/>
<name>B9WL96_CANDC</name>
<feature type="repeat" description="Solcar" evidence="11">
    <location>
        <begin position="36"/>
        <end position="119"/>
    </location>
</feature>
<dbReference type="OrthoDB" id="2382881at2759"/>
<evidence type="ECO:0000256" key="11">
    <source>
        <dbReference type="PROSITE-ProRule" id="PRU00282"/>
    </source>
</evidence>
<dbReference type="GeneID" id="8049526"/>
<evidence type="ECO:0000313" key="15">
    <source>
        <dbReference type="EMBL" id="CAX39801.1"/>
    </source>
</evidence>
<accession>B9WL96</accession>
<sequence length="363" mass="40351">MSSDIEQTNNPPMRGIPAITGPIDYTKAFHVFPKELQPFRGSILAYGASLFSTLVGFPLDTVKTRMQTHKNFASYFDCVKKTYAKEGVRGFFRGIWAPIISTSLSKSLSVSLFTTVKPYTYTLLYETPWTKNIENSHPFLRNIPVCFLSGLIAGGGVSLFACPFEFTKVYAQLEKLVASKSLKELSNLNNGNGNGTGGSSAAQLAQFNSIKTPSTAVIVKEILKYEGIRGLYSGYKYHLMRDSISTGFYYSIYESMKWSINNFINKDPSVSSPFSVLLAGGMSGVLSWVLIFPIDTTKSLVQKDAVTNILRRSHGLEPLPPKHRKLQKFEKRAYRGLGISVTRSFIVNMVFFGVFELGMTYLA</sequence>
<comment type="function">
    <text evidence="1">Mitochondrial transporter that mediates uptake of thiamine pyrophosphate (ThPP) into mitochondria.</text>
</comment>
<dbReference type="Gene3D" id="1.50.40.10">
    <property type="entry name" value="Mitochondrial carrier domain"/>
    <property type="match status" value="1"/>
</dbReference>
<dbReference type="PANTHER" id="PTHR45624:SF9">
    <property type="entry name" value="CARRIER PROTEIN, PUTATIVE (AFU_ORTHOLOGUE AFUA_4G06390)-RELATED"/>
    <property type="match status" value="1"/>
</dbReference>
<dbReference type="KEGG" id="cdu:CD36_28010"/>
<dbReference type="RefSeq" id="XP_002421857.1">
    <property type="nucleotide sequence ID" value="XM_002421812.1"/>
</dbReference>
<dbReference type="InterPro" id="IPR023395">
    <property type="entry name" value="MCP_dom_sf"/>
</dbReference>
<reference evidence="15 16" key="1">
    <citation type="journal article" date="2009" name="Genome Res.">
        <title>Comparative genomics of the fungal pathogens Candida dubliniensis and Candida albicans.</title>
        <authorList>
            <person name="Jackson A.P."/>
            <person name="Gamble J.A."/>
            <person name="Yeomans T."/>
            <person name="Moran G.P."/>
            <person name="Saunders D."/>
            <person name="Harris D."/>
            <person name="Aslett M."/>
            <person name="Barrell J.F."/>
            <person name="Butler G."/>
            <person name="Citiulo F."/>
            <person name="Coleman D.C."/>
            <person name="de Groot P.W.J."/>
            <person name="Goodwin T.J."/>
            <person name="Quail M.A."/>
            <person name="McQuillan J."/>
            <person name="Munro C.A."/>
            <person name="Pain A."/>
            <person name="Poulter R.T."/>
            <person name="Rajandream M.A."/>
            <person name="Renauld H."/>
            <person name="Spiering M.J."/>
            <person name="Tivey A."/>
            <person name="Gow N.A.R."/>
            <person name="Barrell B."/>
            <person name="Sullivan D.J."/>
            <person name="Berriman M."/>
        </authorList>
    </citation>
    <scope>NUCLEOTIDE SEQUENCE [LARGE SCALE GENOMIC DNA]</scope>
    <source>
        <strain evidence="16">CD36 / ATCC MYA-646 / CBS 7987 / NCPF 3949 / NRRL Y-17841</strain>
    </source>
</reference>
<evidence type="ECO:0000256" key="4">
    <source>
        <dbReference type="ARBA" id="ARBA00021935"/>
    </source>
</evidence>
<evidence type="ECO:0000256" key="12">
    <source>
        <dbReference type="RuleBase" id="RU000488"/>
    </source>
</evidence>
<dbReference type="AlphaFoldDB" id="B9WL96"/>
<dbReference type="HOGENOM" id="CLU_015166_4_0_1"/>
<dbReference type="GO" id="GO:0031966">
    <property type="term" value="C:mitochondrial membrane"/>
    <property type="evidence" value="ECO:0007669"/>
    <property type="project" value="UniProtKB-SubCell"/>
</dbReference>
<dbReference type="CGD" id="CAL0000159704">
    <property type="gene designation" value="Cd36_28010"/>
</dbReference>
<evidence type="ECO:0000256" key="10">
    <source>
        <dbReference type="ARBA" id="ARBA00023136"/>
    </source>
</evidence>
<evidence type="ECO:0000256" key="13">
    <source>
        <dbReference type="SAM" id="Phobius"/>
    </source>
</evidence>
<gene>
    <name evidence="14" type="ordered locus">Cd36_28010</name>
    <name evidence="15" type="ORF">CD36_28010</name>
</gene>
<evidence type="ECO:0000256" key="2">
    <source>
        <dbReference type="ARBA" id="ARBA00004225"/>
    </source>
</evidence>
<organism evidence="15 16">
    <name type="scientific">Candida dubliniensis (strain CD36 / ATCC MYA-646 / CBS 7987 / NCPF 3949 / NRRL Y-17841)</name>
    <name type="common">Yeast</name>
    <dbReference type="NCBI Taxonomy" id="573826"/>
    <lineage>
        <taxon>Eukaryota</taxon>
        <taxon>Fungi</taxon>
        <taxon>Dikarya</taxon>
        <taxon>Ascomycota</taxon>
        <taxon>Saccharomycotina</taxon>
        <taxon>Pichiomycetes</taxon>
        <taxon>Debaryomycetaceae</taxon>
        <taxon>Candida/Lodderomyces clade</taxon>
        <taxon>Candida</taxon>
    </lineage>
</organism>
<dbReference type="PROSITE" id="PS50920">
    <property type="entry name" value="SOLCAR"/>
    <property type="match status" value="3"/>
</dbReference>
<keyword evidence="9" id="KW-0496">Mitochondrion</keyword>
<evidence type="ECO:0000256" key="8">
    <source>
        <dbReference type="ARBA" id="ARBA00022989"/>
    </source>
</evidence>
<dbReference type="InterPro" id="IPR018108">
    <property type="entry name" value="MCP_transmembrane"/>
</dbReference>
<dbReference type="VEuPathDB" id="FungiDB:CD36_28010"/>
<feature type="transmembrane region" description="Helical" evidence="13">
    <location>
        <begin position="333"/>
        <end position="355"/>
    </location>
</feature>
<dbReference type="EMBL" id="FM992695">
    <property type="protein sequence ID" value="CAX39801.1"/>
    <property type="molecule type" value="Genomic_DNA"/>
</dbReference>
<comment type="subcellular location">
    <subcellularLocation>
        <location evidence="2">Mitochondrion membrane</location>
        <topology evidence="2">Multi-pass membrane protein</topology>
    </subcellularLocation>
</comment>
<evidence type="ECO:0000256" key="6">
    <source>
        <dbReference type="ARBA" id="ARBA00022692"/>
    </source>
</evidence>
<keyword evidence="16" id="KW-1185">Reference proteome</keyword>
<protein>
    <recommendedName>
        <fullName evidence="4">Mitochondrial thiamine pyrophosphate carrier 1</fullName>
    </recommendedName>
</protein>
<keyword evidence="6 11" id="KW-0812">Transmembrane</keyword>
<dbReference type="PANTHER" id="PTHR45624">
    <property type="entry name" value="MITOCHONDRIAL BASIC AMINO ACIDS TRANSPORTER-RELATED"/>
    <property type="match status" value="1"/>
</dbReference>
<dbReference type="Pfam" id="PF00153">
    <property type="entry name" value="Mito_carr"/>
    <property type="match status" value="3"/>
</dbReference>
<evidence type="ECO:0000256" key="3">
    <source>
        <dbReference type="ARBA" id="ARBA00006375"/>
    </source>
</evidence>
<dbReference type="SUPFAM" id="SSF103506">
    <property type="entry name" value="Mitochondrial carrier"/>
    <property type="match status" value="1"/>
</dbReference>
<feature type="repeat" description="Solcar" evidence="11">
    <location>
        <begin position="141"/>
        <end position="259"/>
    </location>
</feature>
<dbReference type="Proteomes" id="UP000002605">
    <property type="component" value="Chromosome R"/>
</dbReference>
<dbReference type="GO" id="GO:0022857">
    <property type="term" value="F:transmembrane transporter activity"/>
    <property type="evidence" value="ECO:0007669"/>
    <property type="project" value="TreeGrafter"/>
</dbReference>
<keyword evidence="10 11" id="KW-0472">Membrane</keyword>